<dbReference type="Proteomes" id="UP000006701">
    <property type="component" value="Unassembled WGS sequence"/>
</dbReference>
<name>A1CA27_ASPCL</name>
<dbReference type="AlphaFoldDB" id="A1CA27"/>
<dbReference type="KEGG" id="act:ACLA_010210"/>
<protein>
    <submittedName>
        <fullName evidence="1">Uncharacterized protein</fullName>
    </submittedName>
</protein>
<keyword evidence="2" id="KW-1185">Reference proteome</keyword>
<evidence type="ECO:0000313" key="2">
    <source>
        <dbReference type="Proteomes" id="UP000006701"/>
    </source>
</evidence>
<sequence>MPKGRQKVDRLATAQARGYVRGANRDKDQEYCETYYSDGSKALQDRVLSDYIIWASQEDENLRKEGLREGQPVPDLATIKDFIRFYIYSSNGMISLRPTKSSVLNFAERFFAGFTRLTKTTFDTRDTKDVYKVWRSITELLPADTKCEKWISKELVQEKVIEDIRKAKHMFTHCDLTNIFVSLWTDDDPMFIHPRYRVQLTFAILIYCYTGARIGTFIPDTSKKDERGLRYEVLQATC</sequence>
<dbReference type="STRING" id="344612.A1CA27"/>
<dbReference type="GeneID" id="4706681"/>
<dbReference type="HOGENOM" id="CLU_003121_0_0_1"/>
<evidence type="ECO:0000313" key="1">
    <source>
        <dbReference type="EMBL" id="EAW12595.1"/>
    </source>
</evidence>
<reference evidence="1 2" key="1">
    <citation type="journal article" date="2008" name="PLoS Genet.">
        <title>Genomic islands in the pathogenic filamentous fungus Aspergillus fumigatus.</title>
        <authorList>
            <person name="Fedorova N.D."/>
            <person name="Khaldi N."/>
            <person name="Joardar V.S."/>
            <person name="Maiti R."/>
            <person name="Amedeo P."/>
            <person name="Anderson M.J."/>
            <person name="Crabtree J."/>
            <person name="Silva J.C."/>
            <person name="Badger J.H."/>
            <person name="Albarraq A."/>
            <person name="Angiuoli S."/>
            <person name="Bussey H."/>
            <person name="Bowyer P."/>
            <person name="Cotty P.J."/>
            <person name="Dyer P.S."/>
            <person name="Egan A."/>
            <person name="Galens K."/>
            <person name="Fraser-Liggett C.M."/>
            <person name="Haas B.J."/>
            <person name="Inman J.M."/>
            <person name="Kent R."/>
            <person name="Lemieux S."/>
            <person name="Malavazi I."/>
            <person name="Orvis J."/>
            <person name="Roemer T."/>
            <person name="Ronning C.M."/>
            <person name="Sundaram J.P."/>
            <person name="Sutton G."/>
            <person name="Turner G."/>
            <person name="Venter J.C."/>
            <person name="White O.R."/>
            <person name="Whitty B.R."/>
            <person name="Youngman P."/>
            <person name="Wolfe K.H."/>
            <person name="Goldman G.H."/>
            <person name="Wortman J.R."/>
            <person name="Jiang B."/>
            <person name="Denning D.W."/>
            <person name="Nierman W.C."/>
        </authorList>
    </citation>
    <scope>NUCLEOTIDE SEQUENCE [LARGE SCALE GENOMIC DNA]</scope>
    <source>
        <strain evidence="2">ATCC 1007 / CBS 513.65 / DSM 816 / NCTC 3887 / NRRL 1</strain>
    </source>
</reference>
<dbReference type="OrthoDB" id="5400577at2759"/>
<dbReference type="EMBL" id="DS027049">
    <property type="protein sequence ID" value="EAW12595.1"/>
    <property type="molecule type" value="Genomic_DNA"/>
</dbReference>
<dbReference type="VEuPathDB" id="FungiDB:ACLA_010210"/>
<dbReference type="eggNOG" id="ENOG502SH56">
    <property type="taxonomic scope" value="Eukaryota"/>
</dbReference>
<gene>
    <name evidence="1" type="ORF">ACLA_010210</name>
</gene>
<dbReference type="PANTHER" id="PTHR37535:SF3">
    <property type="entry name" value="FLUG DOMAIN-CONTAINING PROTEIN"/>
    <property type="match status" value="1"/>
</dbReference>
<organism evidence="1 2">
    <name type="scientific">Aspergillus clavatus (strain ATCC 1007 / CBS 513.65 / DSM 816 / NCTC 3887 / NRRL 1 / QM 1276 / 107)</name>
    <dbReference type="NCBI Taxonomy" id="344612"/>
    <lineage>
        <taxon>Eukaryota</taxon>
        <taxon>Fungi</taxon>
        <taxon>Dikarya</taxon>
        <taxon>Ascomycota</taxon>
        <taxon>Pezizomycotina</taxon>
        <taxon>Eurotiomycetes</taxon>
        <taxon>Eurotiomycetidae</taxon>
        <taxon>Eurotiales</taxon>
        <taxon>Aspergillaceae</taxon>
        <taxon>Aspergillus</taxon>
        <taxon>Aspergillus subgen. Fumigati</taxon>
    </lineage>
</organism>
<dbReference type="RefSeq" id="XP_001274021.1">
    <property type="nucleotide sequence ID" value="XM_001274020.1"/>
</dbReference>
<proteinExistence type="predicted"/>
<dbReference type="PANTHER" id="PTHR37535">
    <property type="entry name" value="FLUG DOMAIN PROTEIN"/>
    <property type="match status" value="1"/>
</dbReference>
<accession>A1CA27</accession>